<organism evidence="7 8">
    <name type="scientific">Deinococcus rufus</name>
    <dbReference type="NCBI Taxonomy" id="2136097"/>
    <lineage>
        <taxon>Bacteria</taxon>
        <taxon>Thermotogati</taxon>
        <taxon>Deinococcota</taxon>
        <taxon>Deinococci</taxon>
        <taxon>Deinococcales</taxon>
        <taxon>Deinococcaceae</taxon>
        <taxon>Deinococcus</taxon>
    </lineage>
</organism>
<feature type="transmembrane region" description="Helical" evidence="5">
    <location>
        <begin position="172"/>
        <end position="195"/>
    </location>
</feature>
<keyword evidence="4 5" id="KW-0472">Membrane</keyword>
<dbReference type="RefSeq" id="WP_322474843.1">
    <property type="nucleotide sequence ID" value="NZ_JBHRZG010000009.1"/>
</dbReference>
<evidence type="ECO:0000256" key="4">
    <source>
        <dbReference type="ARBA" id="ARBA00023136"/>
    </source>
</evidence>
<evidence type="ECO:0000313" key="8">
    <source>
        <dbReference type="Proteomes" id="UP001595803"/>
    </source>
</evidence>
<proteinExistence type="predicted"/>
<keyword evidence="3 5" id="KW-1133">Transmembrane helix</keyword>
<dbReference type="Pfam" id="PF01794">
    <property type="entry name" value="Ferric_reduct"/>
    <property type="match status" value="1"/>
</dbReference>
<feature type="transmembrane region" description="Helical" evidence="5">
    <location>
        <begin position="87"/>
        <end position="107"/>
    </location>
</feature>
<gene>
    <name evidence="7" type="ORF">ACFOSB_08815</name>
</gene>
<feature type="transmembrane region" description="Helical" evidence="5">
    <location>
        <begin position="133"/>
        <end position="152"/>
    </location>
</feature>
<feature type="transmembrane region" description="Helical" evidence="5">
    <location>
        <begin position="207"/>
        <end position="228"/>
    </location>
</feature>
<evidence type="ECO:0000256" key="3">
    <source>
        <dbReference type="ARBA" id="ARBA00022989"/>
    </source>
</evidence>
<evidence type="ECO:0000313" key="7">
    <source>
        <dbReference type="EMBL" id="MFC3832955.1"/>
    </source>
</evidence>
<evidence type="ECO:0000256" key="2">
    <source>
        <dbReference type="ARBA" id="ARBA00022692"/>
    </source>
</evidence>
<evidence type="ECO:0000259" key="6">
    <source>
        <dbReference type="Pfam" id="PF01794"/>
    </source>
</evidence>
<comment type="subcellular location">
    <subcellularLocation>
        <location evidence="1">Membrane</location>
        <topology evidence="1">Multi-pass membrane protein</topology>
    </subcellularLocation>
</comment>
<dbReference type="InterPro" id="IPR013130">
    <property type="entry name" value="Fe3_Rdtase_TM_dom"/>
</dbReference>
<keyword evidence="8" id="KW-1185">Reference proteome</keyword>
<evidence type="ECO:0000256" key="1">
    <source>
        <dbReference type="ARBA" id="ARBA00004141"/>
    </source>
</evidence>
<accession>A0ABV7Z7F7</accession>
<sequence length="244" mass="26938">MTNDALPLAPTPSRGRALAVRHAVVAGAAVVLTVGFVLSRPEWSMEHRVWRALGDAGLLLLFASLAIGPALTVWPRLARLRAWRREVGIWFGLLALLHTTVILQGWLRWDMVRLLGYEYVPQLGRLARLEPGLGLANLLGLAATALTLVLLATSSDRAIRRLGSSAWKFVQLASYPVFYLSALHTAYFVFMHFSASFHRPVPTDANWFRLPFLALAALLIALQVTAFVKTTRRSARTAHAATPR</sequence>
<dbReference type="EMBL" id="JBHRZG010000009">
    <property type="protein sequence ID" value="MFC3832955.1"/>
    <property type="molecule type" value="Genomic_DNA"/>
</dbReference>
<feature type="transmembrane region" description="Helical" evidence="5">
    <location>
        <begin position="18"/>
        <end position="38"/>
    </location>
</feature>
<keyword evidence="2 5" id="KW-0812">Transmembrane</keyword>
<dbReference type="Proteomes" id="UP001595803">
    <property type="component" value="Unassembled WGS sequence"/>
</dbReference>
<feature type="transmembrane region" description="Helical" evidence="5">
    <location>
        <begin position="58"/>
        <end position="75"/>
    </location>
</feature>
<feature type="domain" description="Ferric oxidoreductase" evidence="6">
    <location>
        <begin position="56"/>
        <end position="181"/>
    </location>
</feature>
<evidence type="ECO:0000256" key="5">
    <source>
        <dbReference type="SAM" id="Phobius"/>
    </source>
</evidence>
<protein>
    <submittedName>
        <fullName evidence="7">Ferric reductase-like transmembrane domain-containing protein</fullName>
    </submittedName>
</protein>
<reference evidence="8" key="1">
    <citation type="journal article" date="2019" name="Int. J. Syst. Evol. Microbiol.">
        <title>The Global Catalogue of Microorganisms (GCM) 10K type strain sequencing project: providing services to taxonomists for standard genome sequencing and annotation.</title>
        <authorList>
            <consortium name="The Broad Institute Genomics Platform"/>
            <consortium name="The Broad Institute Genome Sequencing Center for Infectious Disease"/>
            <person name="Wu L."/>
            <person name="Ma J."/>
        </authorList>
    </citation>
    <scope>NUCLEOTIDE SEQUENCE [LARGE SCALE GENOMIC DNA]</scope>
    <source>
        <strain evidence="8">CCTCC AB 2017081</strain>
    </source>
</reference>
<comment type="caution">
    <text evidence="7">The sequence shown here is derived from an EMBL/GenBank/DDBJ whole genome shotgun (WGS) entry which is preliminary data.</text>
</comment>
<name>A0ABV7Z7F7_9DEIO</name>